<name>A0A176JXP7_9BACT</name>
<reference evidence="2 3" key="1">
    <citation type="submission" date="2014-02" db="EMBL/GenBank/DDBJ databases">
        <title>Kosmotoga genome sequencing.</title>
        <authorList>
            <person name="Pollo S.M."/>
            <person name="Charchuk R."/>
            <person name="Nesbo C.L."/>
        </authorList>
    </citation>
    <scope>NUCLEOTIDE SEQUENCE [LARGE SCALE GENOMIC DNA]</scope>
    <source>
        <strain evidence="2 3">S304</strain>
    </source>
</reference>
<dbReference type="RefSeq" id="WP_068348632.1">
    <property type="nucleotide sequence ID" value="NZ_JFHK01000022.1"/>
</dbReference>
<organism evidence="2 3">
    <name type="scientific">Kosmotoga arenicorallina S304</name>
    <dbReference type="NCBI Taxonomy" id="1453497"/>
    <lineage>
        <taxon>Bacteria</taxon>
        <taxon>Thermotogati</taxon>
        <taxon>Thermotogota</taxon>
        <taxon>Thermotogae</taxon>
        <taxon>Kosmotogales</taxon>
        <taxon>Kosmotogaceae</taxon>
        <taxon>Kosmotoga</taxon>
    </lineage>
</organism>
<dbReference type="PANTHER" id="PTHR42930:SF3">
    <property type="entry name" value="PHOSPHATE-SPECIFIC TRANSPORT SYSTEM ACCESSORY PROTEIN PHOU"/>
    <property type="match status" value="1"/>
</dbReference>
<keyword evidence="3" id="KW-1185">Reference proteome</keyword>
<gene>
    <name evidence="2" type="ORF">AT15_04575</name>
</gene>
<dbReference type="PATRIC" id="fig|1453497.3.peg.910"/>
<dbReference type="Proteomes" id="UP000077339">
    <property type="component" value="Unassembled WGS sequence"/>
</dbReference>
<dbReference type="OrthoDB" id="45908at2"/>
<protein>
    <recommendedName>
        <fullName evidence="1">PhoU domain-containing protein</fullName>
    </recommendedName>
</protein>
<dbReference type="Pfam" id="PF01895">
    <property type="entry name" value="PhoU"/>
    <property type="match status" value="1"/>
</dbReference>
<dbReference type="AlphaFoldDB" id="A0A176JXP7"/>
<dbReference type="GO" id="GO:0030643">
    <property type="term" value="P:intracellular phosphate ion homeostasis"/>
    <property type="evidence" value="ECO:0007669"/>
    <property type="project" value="InterPro"/>
</dbReference>
<dbReference type="InterPro" id="IPR038078">
    <property type="entry name" value="PhoU-like_sf"/>
</dbReference>
<sequence>MISKKGEEKLDELREELLKFGRYVQTLYSKSKVAFIERNEHHARDVLYSTSIIDTFQLNIERKVVIVGGTLILTGKNLRFVTMAAKLADEMMHIGKQCLMISKYSMELLKEPPIGFYNSMTKISTLVDEMINNSVKNINSLSIGIAEQMCSKFNKVYSLLESIEKEITETMVQNPAISPQGVKLINLLKIFGIIASASMSLTECSVFIETGEYYRCTGSEFFKIDS</sequence>
<evidence type="ECO:0000313" key="3">
    <source>
        <dbReference type="Proteomes" id="UP000077339"/>
    </source>
</evidence>
<evidence type="ECO:0000259" key="1">
    <source>
        <dbReference type="Pfam" id="PF01895"/>
    </source>
</evidence>
<accession>A0A176JXP7</accession>
<dbReference type="PANTHER" id="PTHR42930">
    <property type="entry name" value="PHOSPHATE-SPECIFIC TRANSPORT SYSTEM ACCESSORY PROTEIN PHOU"/>
    <property type="match status" value="1"/>
</dbReference>
<evidence type="ECO:0000313" key="2">
    <source>
        <dbReference type="EMBL" id="OAA28481.1"/>
    </source>
</evidence>
<proteinExistence type="predicted"/>
<dbReference type="Gene3D" id="1.20.58.220">
    <property type="entry name" value="Phosphate transport system protein phou homolog 2, domain 2"/>
    <property type="match status" value="1"/>
</dbReference>
<dbReference type="SUPFAM" id="SSF109755">
    <property type="entry name" value="PhoU-like"/>
    <property type="match status" value="1"/>
</dbReference>
<dbReference type="GO" id="GO:0045936">
    <property type="term" value="P:negative regulation of phosphate metabolic process"/>
    <property type="evidence" value="ECO:0007669"/>
    <property type="project" value="InterPro"/>
</dbReference>
<dbReference type="EMBL" id="JFHK01000022">
    <property type="protein sequence ID" value="OAA28481.1"/>
    <property type="molecule type" value="Genomic_DNA"/>
</dbReference>
<dbReference type="InterPro" id="IPR028366">
    <property type="entry name" value="PhoU"/>
</dbReference>
<feature type="domain" description="PhoU" evidence="1">
    <location>
        <begin position="18"/>
        <end position="103"/>
    </location>
</feature>
<dbReference type="STRING" id="1453497.AT15_04575"/>
<dbReference type="InterPro" id="IPR026022">
    <property type="entry name" value="PhoU_dom"/>
</dbReference>
<comment type="caution">
    <text evidence="2">The sequence shown here is derived from an EMBL/GenBank/DDBJ whole genome shotgun (WGS) entry which is preliminary data.</text>
</comment>